<comment type="caution">
    <text evidence="14">The sequence shown here is derived from an EMBL/GenBank/DDBJ whole genome shotgun (WGS) entry which is preliminary data.</text>
</comment>
<comment type="subcellular location">
    <subcellularLocation>
        <location evidence="2">Membrane</location>
    </subcellularLocation>
</comment>
<dbReference type="SUPFAM" id="SSF47384">
    <property type="entry name" value="Homodimeric domain of signal transducing histidine kinase"/>
    <property type="match status" value="1"/>
</dbReference>
<keyword evidence="4" id="KW-0597">Phosphoprotein</keyword>
<keyword evidence="9" id="KW-0902">Two-component regulatory system</keyword>
<evidence type="ECO:0000313" key="14">
    <source>
        <dbReference type="EMBL" id="GAA0253995.1"/>
    </source>
</evidence>
<evidence type="ECO:0000256" key="6">
    <source>
        <dbReference type="ARBA" id="ARBA00022692"/>
    </source>
</evidence>
<keyword evidence="6 11" id="KW-0812">Transmembrane</keyword>
<evidence type="ECO:0000256" key="11">
    <source>
        <dbReference type="SAM" id="Phobius"/>
    </source>
</evidence>
<dbReference type="InterPro" id="IPR004358">
    <property type="entry name" value="Sig_transdc_His_kin-like_C"/>
</dbReference>
<evidence type="ECO:0000256" key="3">
    <source>
        <dbReference type="ARBA" id="ARBA00012438"/>
    </source>
</evidence>
<keyword evidence="5" id="KW-0808">Transferase</keyword>
<evidence type="ECO:0000313" key="15">
    <source>
        <dbReference type="Proteomes" id="UP001500657"/>
    </source>
</evidence>
<name>A0ABP3E6I4_9GAMM</name>
<evidence type="ECO:0000256" key="5">
    <source>
        <dbReference type="ARBA" id="ARBA00022679"/>
    </source>
</evidence>
<protein>
    <recommendedName>
        <fullName evidence="3">histidine kinase</fullName>
        <ecNumber evidence="3">2.7.13.3</ecNumber>
    </recommendedName>
</protein>
<gene>
    <name evidence="14" type="ORF">GCM10009126_18990</name>
</gene>
<reference evidence="15" key="1">
    <citation type="journal article" date="2019" name="Int. J. Syst. Evol. Microbiol.">
        <title>The Global Catalogue of Microorganisms (GCM) 10K type strain sequencing project: providing services to taxonomists for standard genome sequencing and annotation.</title>
        <authorList>
            <consortium name="The Broad Institute Genomics Platform"/>
            <consortium name="The Broad Institute Genome Sequencing Center for Infectious Disease"/>
            <person name="Wu L."/>
            <person name="Ma J."/>
        </authorList>
    </citation>
    <scope>NUCLEOTIDE SEQUENCE [LARGE SCALE GENOMIC DNA]</scope>
    <source>
        <strain evidence="15">JCM 16242</strain>
    </source>
</reference>
<evidence type="ECO:0000256" key="10">
    <source>
        <dbReference type="ARBA" id="ARBA00023136"/>
    </source>
</evidence>
<dbReference type="PRINTS" id="PR00344">
    <property type="entry name" value="BCTRLSENSOR"/>
</dbReference>
<keyword evidence="10 11" id="KW-0472">Membrane</keyword>
<evidence type="ECO:0000259" key="12">
    <source>
        <dbReference type="PROSITE" id="PS50109"/>
    </source>
</evidence>
<dbReference type="InterPro" id="IPR036097">
    <property type="entry name" value="HisK_dim/P_sf"/>
</dbReference>
<dbReference type="PROSITE" id="PS50885">
    <property type="entry name" value="HAMP"/>
    <property type="match status" value="1"/>
</dbReference>
<sequence length="451" mass="48051">MIARSLHWRLLGGAMAAILLALVLAWLFMTVLFEHHLERRLQAEMTRDGLRLVAGLAMTPGEAPRIERPPVDSRLETPAGGYYWQVTTANGTLRSRSLWDGDLPPPSDAPLDSWRLRHANGPYGKPVSLLERRVALAGEDAPALLQLAQDSAPLASARAEFGRELAAFLAGLWVVLSGAAWLQVRLGLRPLGRVRSELAALRDSASARLPEARLREVQPLIDSINALADTRERDLAVARQRAADLAHSLKTPLAAMAAQSRRARDSGADKAADGLDRAIAAIQRTVEAELARARIAAIRRQPGGNAAVRETVERLVTVLEQTDRGGELAFTLDIPANLHLAVLPDDLSEILGAVLENAVRYARRQVRIQAEAGPGWTRVAIEDDGPGIGTDQATAALARGGRLDEAQGGSGLGLAIARELAGATGGAIGMSRSALGGLQVCFTWDASGKPG</sequence>
<dbReference type="InterPro" id="IPR050428">
    <property type="entry name" value="TCS_sensor_his_kinase"/>
</dbReference>
<accession>A0ABP3E6I4</accession>
<comment type="catalytic activity">
    <reaction evidence="1">
        <text>ATP + protein L-histidine = ADP + protein N-phospho-L-histidine.</text>
        <dbReference type="EC" id="2.7.13.3"/>
    </reaction>
</comment>
<organism evidence="14 15">
    <name type="scientific">Rhodanobacter caeni</name>
    <dbReference type="NCBI Taxonomy" id="657654"/>
    <lineage>
        <taxon>Bacteria</taxon>
        <taxon>Pseudomonadati</taxon>
        <taxon>Pseudomonadota</taxon>
        <taxon>Gammaproteobacteria</taxon>
        <taxon>Lysobacterales</taxon>
        <taxon>Rhodanobacteraceae</taxon>
        <taxon>Rhodanobacter</taxon>
    </lineage>
</organism>
<evidence type="ECO:0000256" key="4">
    <source>
        <dbReference type="ARBA" id="ARBA00022553"/>
    </source>
</evidence>
<dbReference type="InterPro" id="IPR003660">
    <property type="entry name" value="HAMP_dom"/>
</dbReference>
<dbReference type="PROSITE" id="PS50109">
    <property type="entry name" value="HIS_KIN"/>
    <property type="match status" value="1"/>
</dbReference>
<dbReference type="Proteomes" id="UP001500657">
    <property type="component" value="Unassembled WGS sequence"/>
</dbReference>
<evidence type="ECO:0000256" key="7">
    <source>
        <dbReference type="ARBA" id="ARBA00022777"/>
    </source>
</evidence>
<dbReference type="Gene3D" id="3.30.565.10">
    <property type="entry name" value="Histidine kinase-like ATPase, C-terminal domain"/>
    <property type="match status" value="1"/>
</dbReference>
<dbReference type="GO" id="GO:0016301">
    <property type="term" value="F:kinase activity"/>
    <property type="evidence" value="ECO:0007669"/>
    <property type="project" value="UniProtKB-KW"/>
</dbReference>
<keyword evidence="7 14" id="KW-0418">Kinase</keyword>
<feature type="transmembrane region" description="Helical" evidence="11">
    <location>
        <begin position="165"/>
        <end position="184"/>
    </location>
</feature>
<feature type="transmembrane region" description="Helical" evidence="11">
    <location>
        <begin position="6"/>
        <end position="33"/>
    </location>
</feature>
<dbReference type="InterPro" id="IPR036890">
    <property type="entry name" value="HATPase_C_sf"/>
</dbReference>
<proteinExistence type="predicted"/>
<dbReference type="PANTHER" id="PTHR45436">
    <property type="entry name" value="SENSOR HISTIDINE KINASE YKOH"/>
    <property type="match status" value="1"/>
</dbReference>
<dbReference type="InterPro" id="IPR005467">
    <property type="entry name" value="His_kinase_dom"/>
</dbReference>
<keyword evidence="15" id="KW-1185">Reference proteome</keyword>
<evidence type="ECO:0000259" key="13">
    <source>
        <dbReference type="PROSITE" id="PS50885"/>
    </source>
</evidence>
<keyword evidence="8 11" id="KW-1133">Transmembrane helix</keyword>
<dbReference type="Pfam" id="PF02518">
    <property type="entry name" value="HATPase_c"/>
    <property type="match status" value="1"/>
</dbReference>
<evidence type="ECO:0000256" key="9">
    <source>
        <dbReference type="ARBA" id="ARBA00023012"/>
    </source>
</evidence>
<dbReference type="SUPFAM" id="SSF55874">
    <property type="entry name" value="ATPase domain of HSP90 chaperone/DNA topoisomerase II/histidine kinase"/>
    <property type="match status" value="1"/>
</dbReference>
<dbReference type="PANTHER" id="PTHR45436:SF5">
    <property type="entry name" value="SENSOR HISTIDINE KINASE TRCS"/>
    <property type="match status" value="1"/>
</dbReference>
<dbReference type="EMBL" id="BAAAFO010000003">
    <property type="protein sequence ID" value="GAA0253995.1"/>
    <property type="molecule type" value="Genomic_DNA"/>
</dbReference>
<evidence type="ECO:0000256" key="8">
    <source>
        <dbReference type="ARBA" id="ARBA00022989"/>
    </source>
</evidence>
<evidence type="ECO:0000256" key="1">
    <source>
        <dbReference type="ARBA" id="ARBA00000085"/>
    </source>
</evidence>
<dbReference type="RefSeq" id="WP_343882541.1">
    <property type="nucleotide sequence ID" value="NZ_BAAAFO010000003.1"/>
</dbReference>
<dbReference type="InterPro" id="IPR003594">
    <property type="entry name" value="HATPase_dom"/>
</dbReference>
<feature type="domain" description="Histidine kinase" evidence="12">
    <location>
        <begin position="244"/>
        <end position="448"/>
    </location>
</feature>
<dbReference type="EC" id="2.7.13.3" evidence="3"/>
<feature type="domain" description="HAMP" evidence="13">
    <location>
        <begin position="185"/>
        <end position="236"/>
    </location>
</feature>
<evidence type="ECO:0000256" key="2">
    <source>
        <dbReference type="ARBA" id="ARBA00004370"/>
    </source>
</evidence>
<dbReference type="SMART" id="SM00387">
    <property type="entry name" value="HATPase_c"/>
    <property type="match status" value="1"/>
</dbReference>
<dbReference type="Gene3D" id="1.10.287.130">
    <property type="match status" value="1"/>
</dbReference>